<protein>
    <submittedName>
        <fullName evidence="11">ABC transporter permease</fullName>
    </submittedName>
</protein>
<evidence type="ECO:0000256" key="5">
    <source>
        <dbReference type="ARBA" id="ARBA00022856"/>
    </source>
</evidence>
<dbReference type="RefSeq" id="WP_377265819.1">
    <property type="nucleotide sequence ID" value="NZ_JBHMAA010000045.1"/>
</dbReference>
<comment type="caution">
    <text evidence="11">The sequence shown here is derived from an EMBL/GenBank/DDBJ whole genome shotgun (WGS) entry which is preliminary data.</text>
</comment>
<dbReference type="EMBL" id="JBHMAA010000045">
    <property type="protein sequence ID" value="MFB9953018.1"/>
    <property type="molecule type" value="Genomic_DNA"/>
</dbReference>
<evidence type="ECO:0000256" key="9">
    <source>
        <dbReference type="RuleBase" id="RU363032"/>
    </source>
</evidence>
<organism evidence="11 12">
    <name type="scientific">Rhizobium puerariae</name>
    <dbReference type="NCBI Taxonomy" id="1585791"/>
    <lineage>
        <taxon>Bacteria</taxon>
        <taxon>Pseudomonadati</taxon>
        <taxon>Pseudomonadota</taxon>
        <taxon>Alphaproteobacteria</taxon>
        <taxon>Hyphomicrobiales</taxon>
        <taxon>Rhizobiaceae</taxon>
        <taxon>Rhizobium/Agrobacterium group</taxon>
        <taxon>Rhizobium</taxon>
    </lineage>
</organism>
<keyword evidence="3" id="KW-1003">Cell membrane</keyword>
<evidence type="ECO:0000259" key="10">
    <source>
        <dbReference type="PROSITE" id="PS50928"/>
    </source>
</evidence>
<evidence type="ECO:0000256" key="1">
    <source>
        <dbReference type="ARBA" id="ARBA00004651"/>
    </source>
</evidence>
<name>A0ABV6AUM5_9HYPH</name>
<dbReference type="Pfam" id="PF00528">
    <property type="entry name" value="BPD_transp_1"/>
    <property type="match status" value="1"/>
</dbReference>
<comment type="similarity">
    <text evidence="9">Belongs to the binding-protein-dependent transport system permease family.</text>
</comment>
<gene>
    <name evidence="11" type="ORF">ACFFP0_29630</name>
</gene>
<dbReference type="PROSITE" id="PS50928">
    <property type="entry name" value="ABC_TM1"/>
    <property type="match status" value="1"/>
</dbReference>
<reference evidence="11 12" key="1">
    <citation type="submission" date="2024-09" db="EMBL/GenBank/DDBJ databases">
        <authorList>
            <person name="Sun Q."/>
            <person name="Mori K."/>
        </authorList>
    </citation>
    <scope>NUCLEOTIDE SEQUENCE [LARGE SCALE GENOMIC DNA]</scope>
    <source>
        <strain evidence="11 12">TBRC 4938</strain>
    </source>
</reference>
<feature type="transmembrane region" description="Helical" evidence="9">
    <location>
        <begin position="224"/>
        <end position="246"/>
    </location>
</feature>
<evidence type="ECO:0000313" key="12">
    <source>
        <dbReference type="Proteomes" id="UP001589692"/>
    </source>
</evidence>
<accession>A0ABV6AUM5</accession>
<evidence type="ECO:0000256" key="8">
    <source>
        <dbReference type="ARBA" id="ARBA00023136"/>
    </source>
</evidence>
<keyword evidence="5" id="KW-0571">Peptide transport</keyword>
<feature type="domain" description="ABC transmembrane type-1" evidence="10">
    <location>
        <begin position="62"/>
        <end position="247"/>
    </location>
</feature>
<evidence type="ECO:0000256" key="2">
    <source>
        <dbReference type="ARBA" id="ARBA00022448"/>
    </source>
</evidence>
<evidence type="ECO:0000313" key="11">
    <source>
        <dbReference type="EMBL" id="MFB9953018.1"/>
    </source>
</evidence>
<keyword evidence="8 9" id="KW-0472">Membrane</keyword>
<feature type="transmembrane region" description="Helical" evidence="9">
    <location>
        <begin position="178"/>
        <end position="203"/>
    </location>
</feature>
<dbReference type="InterPro" id="IPR050366">
    <property type="entry name" value="BP-dependent_transpt_permease"/>
</dbReference>
<dbReference type="CDD" id="cd06261">
    <property type="entry name" value="TM_PBP2"/>
    <property type="match status" value="1"/>
</dbReference>
<dbReference type="InterPro" id="IPR000515">
    <property type="entry name" value="MetI-like"/>
</dbReference>
<evidence type="ECO:0000256" key="6">
    <source>
        <dbReference type="ARBA" id="ARBA00022927"/>
    </source>
</evidence>
<keyword evidence="12" id="KW-1185">Reference proteome</keyword>
<keyword evidence="6" id="KW-0653">Protein transport</keyword>
<keyword evidence="2 9" id="KW-0813">Transport</keyword>
<dbReference type="PANTHER" id="PTHR43386">
    <property type="entry name" value="OLIGOPEPTIDE TRANSPORT SYSTEM PERMEASE PROTEIN APPC"/>
    <property type="match status" value="1"/>
</dbReference>
<dbReference type="InterPro" id="IPR035906">
    <property type="entry name" value="MetI-like_sf"/>
</dbReference>
<feature type="transmembrane region" description="Helical" evidence="9">
    <location>
        <begin position="97"/>
        <end position="117"/>
    </location>
</feature>
<keyword evidence="7 9" id="KW-1133">Transmembrane helix</keyword>
<evidence type="ECO:0000256" key="4">
    <source>
        <dbReference type="ARBA" id="ARBA00022692"/>
    </source>
</evidence>
<sequence length="264" mass="27942">MLGGTVVLFVAALFLIPVIFHMDPITPVGARLLNPGPQHLLGTDQYGRDILARIVVGARWSLGGALAISAGTALLGFCVGALAAFSPRIVDTIISRIVDAWLALPTIVIALAVAALLGRSFNNVVLAIIFAHWPWHARIYRSLIRTEKTQTYITAARLLGVHPVMVAIQHILPNIIGPAIVVATAAFGSHILSLASLSFLGLGPQPPLPEWGLMISEARSFFQLKPWLMAVPGLAIVIAVLAVNMLGDALRDMLDPAGRAATAA</sequence>
<evidence type="ECO:0000256" key="7">
    <source>
        <dbReference type="ARBA" id="ARBA00022989"/>
    </source>
</evidence>
<evidence type="ECO:0000256" key="3">
    <source>
        <dbReference type="ARBA" id="ARBA00022475"/>
    </source>
</evidence>
<dbReference type="SUPFAM" id="SSF161098">
    <property type="entry name" value="MetI-like"/>
    <property type="match status" value="1"/>
</dbReference>
<keyword evidence="4 9" id="KW-0812">Transmembrane</keyword>
<comment type="subcellular location">
    <subcellularLocation>
        <location evidence="1 9">Cell membrane</location>
        <topology evidence="1 9">Multi-pass membrane protein</topology>
    </subcellularLocation>
</comment>
<feature type="transmembrane region" description="Helical" evidence="9">
    <location>
        <begin position="65"/>
        <end position="85"/>
    </location>
</feature>
<dbReference type="Gene3D" id="1.10.3720.10">
    <property type="entry name" value="MetI-like"/>
    <property type="match status" value="1"/>
</dbReference>
<proteinExistence type="inferred from homology"/>
<dbReference type="Proteomes" id="UP001589692">
    <property type="component" value="Unassembled WGS sequence"/>
</dbReference>
<dbReference type="PANTHER" id="PTHR43386:SF1">
    <property type="entry name" value="D,D-DIPEPTIDE TRANSPORT SYSTEM PERMEASE PROTEIN DDPC-RELATED"/>
    <property type="match status" value="1"/>
</dbReference>